<dbReference type="Gene3D" id="3.40.50.720">
    <property type="entry name" value="NAD(P)-binding Rossmann-like Domain"/>
    <property type="match status" value="1"/>
</dbReference>
<evidence type="ECO:0000256" key="4">
    <source>
        <dbReference type="ARBA" id="ARBA00023002"/>
    </source>
</evidence>
<dbReference type="InterPro" id="IPR058924">
    <property type="entry name" value="AGPR_dimerisation_dom"/>
</dbReference>
<comment type="catalytic activity">
    <reaction evidence="5">
        <text>N-acetyl-L-glutamate 5-semialdehyde + phosphate + NADP(+) = N-acetyl-L-glutamyl 5-phosphate + NADPH + H(+)</text>
        <dbReference type="Rhea" id="RHEA:21588"/>
        <dbReference type="ChEBI" id="CHEBI:15378"/>
        <dbReference type="ChEBI" id="CHEBI:29123"/>
        <dbReference type="ChEBI" id="CHEBI:43474"/>
        <dbReference type="ChEBI" id="CHEBI:57783"/>
        <dbReference type="ChEBI" id="CHEBI:57936"/>
        <dbReference type="ChEBI" id="CHEBI:58349"/>
        <dbReference type="EC" id="1.2.1.38"/>
    </reaction>
</comment>
<dbReference type="InterPro" id="IPR000706">
    <property type="entry name" value="AGPR_type-1"/>
</dbReference>
<evidence type="ECO:0000256" key="5">
    <source>
        <dbReference type="HAMAP-Rule" id="MF_00150"/>
    </source>
</evidence>
<dbReference type="SUPFAM" id="SSF51735">
    <property type="entry name" value="NAD(P)-binding Rossmann-fold domains"/>
    <property type="match status" value="1"/>
</dbReference>
<keyword evidence="9" id="KW-1185">Reference proteome</keyword>
<dbReference type="Proteomes" id="UP001057348">
    <property type="component" value="Chromosome"/>
</dbReference>
<proteinExistence type="inferred from homology"/>
<evidence type="ECO:0000313" key="9">
    <source>
        <dbReference type="Proteomes" id="UP001057348"/>
    </source>
</evidence>
<feature type="active site" evidence="5 6">
    <location>
        <position position="149"/>
    </location>
</feature>
<comment type="function">
    <text evidence="5">Catalyzes the NADPH-dependent reduction of N-acetyl-5-glutamyl phosphate to yield N-acetyl-L-glutamate 5-semialdehyde.</text>
</comment>
<dbReference type="SUPFAM" id="SSF55347">
    <property type="entry name" value="Glyceraldehyde-3-phosphate dehydrogenase-like, C-terminal domain"/>
    <property type="match status" value="1"/>
</dbReference>
<dbReference type="CDD" id="cd17895">
    <property type="entry name" value="AGPR_1_N"/>
    <property type="match status" value="1"/>
</dbReference>
<feature type="domain" description="Semialdehyde dehydrogenase NAD-binding" evidence="7">
    <location>
        <begin position="2"/>
        <end position="141"/>
    </location>
</feature>
<dbReference type="PANTHER" id="PTHR32338:SF10">
    <property type="entry name" value="N-ACETYL-GAMMA-GLUTAMYL-PHOSPHATE REDUCTASE, CHLOROPLASTIC-RELATED"/>
    <property type="match status" value="1"/>
</dbReference>
<keyword evidence="3 5" id="KW-0521">NADP</keyword>
<keyword evidence="4 5" id="KW-0560">Oxidoreductase</keyword>
<dbReference type="Pfam" id="PF01118">
    <property type="entry name" value="Semialdhyde_dh"/>
    <property type="match status" value="1"/>
</dbReference>
<comment type="subcellular location">
    <subcellularLocation>
        <location evidence="5">Cytoplasm</location>
    </subcellularLocation>
</comment>
<protein>
    <recommendedName>
        <fullName evidence="5">N-acetyl-gamma-glutamyl-phosphate reductase</fullName>
        <shortName evidence="5">AGPR</shortName>
        <ecNumber evidence="5">1.2.1.38</ecNumber>
    </recommendedName>
    <alternativeName>
        <fullName evidence="5">N-acetyl-glutamate semialdehyde dehydrogenase</fullName>
        <shortName evidence="5">NAGSA dehydrogenase</shortName>
    </alternativeName>
</protein>
<dbReference type="PROSITE" id="PS01224">
    <property type="entry name" value="ARGC"/>
    <property type="match status" value="1"/>
</dbReference>
<evidence type="ECO:0000313" key="8">
    <source>
        <dbReference type="EMBL" id="USP96609.1"/>
    </source>
</evidence>
<name>A0ABY4Y286_BACVA</name>
<dbReference type="CDD" id="cd23934">
    <property type="entry name" value="AGPR_1_C"/>
    <property type="match status" value="1"/>
</dbReference>
<dbReference type="HAMAP" id="MF_00150">
    <property type="entry name" value="ArgC_type1"/>
    <property type="match status" value="1"/>
</dbReference>
<evidence type="ECO:0000256" key="3">
    <source>
        <dbReference type="ARBA" id="ARBA00022857"/>
    </source>
</evidence>
<dbReference type="InterPro" id="IPR050085">
    <property type="entry name" value="AGPR"/>
</dbReference>
<keyword evidence="2 5" id="KW-0028">Amino-acid biosynthesis</keyword>
<gene>
    <name evidence="5 8" type="primary">argC</name>
    <name evidence="8" type="ORF">MKF32_06045</name>
</gene>
<sequence length="345" mass="38089">MKIGIVGATGYGGTELVRILSHHPHAEECILYSSSGEGNVYSEVYPHLTGLAEQKLKPIEMNTIKHEIDIMFLAAPPGVSSELTPQLADAGIPVIDLSGDLRIQEPAEYERWYKRKSAPMEVIHEAVYGLAELNQKQIQQAKLIANPGCFPTAVLLGLAPLAQQKLLNESFVIVDAKTGVSGAGRKASMGTHFSELNDNFKIYKVNEHQHTPEIEQALQEWQPGLGPITFSSHLVPMTRGIMATMYTQLTSGLSADDLHHLYSEFYQDSYFVRIRPKGQYPQTKEVCGSNFCDIAVTLDERTNRVTIVSVIDNLMKGAAGQAVQNFNLMNGWNEETGLTMTPIYP</sequence>
<evidence type="ECO:0000259" key="7">
    <source>
        <dbReference type="SMART" id="SM00859"/>
    </source>
</evidence>
<dbReference type="SMART" id="SM00859">
    <property type="entry name" value="Semialdhyde_dh"/>
    <property type="match status" value="1"/>
</dbReference>
<dbReference type="Gene3D" id="3.30.360.10">
    <property type="entry name" value="Dihydrodipicolinate Reductase, domain 2"/>
    <property type="match status" value="1"/>
</dbReference>
<accession>A0ABY4Y286</accession>
<evidence type="ECO:0000256" key="2">
    <source>
        <dbReference type="ARBA" id="ARBA00022605"/>
    </source>
</evidence>
<dbReference type="InterPro" id="IPR036291">
    <property type="entry name" value="NAD(P)-bd_dom_sf"/>
</dbReference>
<keyword evidence="5" id="KW-0963">Cytoplasm</keyword>
<dbReference type="InterPro" id="IPR023013">
    <property type="entry name" value="AGPR_AS"/>
</dbReference>
<dbReference type="EC" id="1.2.1.38" evidence="5"/>
<dbReference type="GO" id="GO:0003942">
    <property type="term" value="F:N-acetyl-gamma-glutamyl-phosphate reductase activity"/>
    <property type="evidence" value="ECO:0007669"/>
    <property type="project" value="UniProtKB-EC"/>
</dbReference>
<dbReference type="NCBIfam" id="TIGR01850">
    <property type="entry name" value="argC"/>
    <property type="match status" value="1"/>
</dbReference>
<organism evidence="8 9">
    <name type="scientific">Bacillus vallismortis</name>
    <dbReference type="NCBI Taxonomy" id="72361"/>
    <lineage>
        <taxon>Bacteria</taxon>
        <taxon>Bacillati</taxon>
        <taxon>Bacillota</taxon>
        <taxon>Bacilli</taxon>
        <taxon>Bacillales</taxon>
        <taxon>Bacillaceae</taxon>
        <taxon>Bacillus</taxon>
    </lineage>
</organism>
<dbReference type="RefSeq" id="WP_087993462.1">
    <property type="nucleotide sequence ID" value="NZ_CP092751.1"/>
</dbReference>
<comment type="similarity">
    <text evidence="5">Belongs to the NAGSA dehydrogenase family. Type 1 subfamily.</text>
</comment>
<reference evidence="8" key="1">
    <citation type="submission" date="2022-02" db="EMBL/GenBank/DDBJ databases">
        <title>Draft Genome Sequence of Bacillus vallismortis Strain BL01, Isolated from Artemisia lerchiana Web. Roots.</title>
        <authorList>
            <person name="Chebotar V.K."/>
            <person name="Gancheva M.S."/>
            <person name="Chizhevskaya E.P."/>
            <person name="Komarova O.V."/>
            <person name="Baganova M.E."/>
            <person name="Zaplatkin A.N."/>
            <person name="Pishchik V.N."/>
        </authorList>
    </citation>
    <scope>NUCLEOTIDE SEQUENCE</scope>
    <source>
        <strain evidence="8">BL01</strain>
    </source>
</reference>
<comment type="pathway">
    <text evidence="5">Amino-acid biosynthesis; L-arginine biosynthesis; N(2)-acetyl-L-ornithine from L-glutamate: step 3/4.</text>
</comment>
<evidence type="ECO:0000256" key="6">
    <source>
        <dbReference type="PROSITE-ProRule" id="PRU10010"/>
    </source>
</evidence>
<evidence type="ECO:0000256" key="1">
    <source>
        <dbReference type="ARBA" id="ARBA00022571"/>
    </source>
</evidence>
<dbReference type="EMBL" id="CP092751">
    <property type="protein sequence ID" value="USP96609.1"/>
    <property type="molecule type" value="Genomic_DNA"/>
</dbReference>
<dbReference type="InterPro" id="IPR000534">
    <property type="entry name" value="Semialdehyde_DH_NAD-bd"/>
</dbReference>
<keyword evidence="1 5" id="KW-0055">Arginine biosynthesis</keyword>
<dbReference type="Pfam" id="PF22698">
    <property type="entry name" value="Semialdhyde_dhC_1"/>
    <property type="match status" value="1"/>
</dbReference>
<dbReference type="PANTHER" id="PTHR32338">
    <property type="entry name" value="N-ACETYL-GAMMA-GLUTAMYL-PHOSPHATE REDUCTASE, CHLOROPLASTIC-RELATED-RELATED"/>
    <property type="match status" value="1"/>
</dbReference>